<feature type="non-terminal residue" evidence="8">
    <location>
        <position position="299"/>
    </location>
</feature>
<dbReference type="Proteomes" id="UP001166052">
    <property type="component" value="Unassembled WGS sequence"/>
</dbReference>
<keyword evidence="1" id="KW-0479">Metal-binding</keyword>
<dbReference type="InterPro" id="IPR027370">
    <property type="entry name" value="Znf-RING_euk"/>
</dbReference>
<dbReference type="SUPFAM" id="SSF57850">
    <property type="entry name" value="RING/U-box"/>
    <property type="match status" value="1"/>
</dbReference>
<dbReference type="Pfam" id="PF13445">
    <property type="entry name" value="zf-RING_UBOX"/>
    <property type="match status" value="1"/>
</dbReference>
<evidence type="ECO:0000256" key="2">
    <source>
        <dbReference type="ARBA" id="ARBA00022771"/>
    </source>
</evidence>
<evidence type="ECO:0000313" key="8">
    <source>
        <dbReference type="EMBL" id="MBN3294666.1"/>
    </source>
</evidence>
<dbReference type="InterPro" id="IPR051435">
    <property type="entry name" value="RING_finger_E3_ubiq-ligases"/>
</dbReference>
<dbReference type="PANTHER" id="PTHR22791:SF4">
    <property type="entry name" value="RING FINGER PROTEIN 223"/>
    <property type="match status" value="1"/>
</dbReference>
<keyword evidence="2 4" id="KW-0863">Zinc-finger</keyword>
<evidence type="ECO:0000256" key="1">
    <source>
        <dbReference type="ARBA" id="ARBA00022723"/>
    </source>
</evidence>
<evidence type="ECO:0000256" key="3">
    <source>
        <dbReference type="ARBA" id="ARBA00022833"/>
    </source>
</evidence>
<dbReference type="PROSITE" id="PS50089">
    <property type="entry name" value="ZF_RING_2"/>
    <property type="match status" value="1"/>
</dbReference>
<organism evidence="8 9">
    <name type="scientific">Polypterus senegalus</name>
    <name type="common">Senegal bichir</name>
    <dbReference type="NCBI Taxonomy" id="55291"/>
    <lineage>
        <taxon>Eukaryota</taxon>
        <taxon>Metazoa</taxon>
        <taxon>Chordata</taxon>
        <taxon>Craniata</taxon>
        <taxon>Vertebrata</taxon>
        <taxon>Euteleostomi</taxon>
        <taxon>Actinopterygii</taxon>
        <taxon>Polypteriformes</taxon>
        <taxon>Polypteridae</taxon>
        <taxon>Polypterus</taxon>
    </lineage>
</organism>
<accession>A0ABS2ZA24</accession>
<protein>
    <submittedName>
        <fullName evidence="8">RN223 protein</fullName>
    </submittedName>
</protein>
<feature type="transmembrane region" description="Helical" evidence="6">
    <location>
        <begin position="251"/>
        <end position="269"/>
    </location>
</feature>
<comment type="caution">
    <text evidence="8">The sequence shown here is derived from an EMBL/GenBank/DDBJ whole genome shotgun (WGS) entry which is preliminary data.</text>
</comment>
<dbReference type="InterPro" id="IPR017907">
    <property type="entry name" value="Znf_RING_CS"/>
</dbReference>
<dbReference type="PANTHER" id="PTHR22791">
    <property type="entry name" value="RING-TYPE DOMAIN-CONTAINING PROTEIN"/>
    <property type="match status" value="1"/>
</dbReference>
<feature type="compositionally biased region" description="Basic and acidic residues" evidence="5">
    <location>
        <begin position="64"/>
        <end position="81"/>
    </location>
</feature>
<gene>
    <name evidence="8" type="primary">Rnf223_2</name>
    <name evidence="8" type="ORF">GTO92_0015520</name>
</gene>
<feature type="non-terminal residue" evidence="8">
    <location>
        <position position="1"/>
    </location>
</feature>
<dbReference type="InterPro" id="IPR001841">
    <property type="entry name" value="Znf_RING"/>
</dbReference>
<evidence type="ECO:0000259" key="7">
    <source>
        <dbReference type="PROSITE" id="PS50089"/>
    </source>
</evidence>
<reference evidence="8" key="1">
    <citation type="journal article" date="2021" name="Cell">
        <title>Tracing the genetic footprints of vertebrate landing in non-teleost ray-finned fishes.</title>
        <authorList>
            <person name="Bi X."/>
            <person name="Wang K."/>
            <person name="Yang L."/>
            <person name="Pan H."/>
            <person name="Jiang H."/>
            <person name="Wei Q."/>
            <person name="Fang M."/>
            <person name="Yu H."/>
            <person name="Zhu C."/>
            <person name="Cai Y."/>
            <person name="He Y."/>
            <person name="Gan X."/>
            <person name="Zeng H."/>
            <person name="Yu D."/>
            <person name="Zhu Y."/>
            <person name="Jiang H."/>
            <person name="Qiu Q."/>
            <person name="Yang H."/>
            <person name="Zhang Y.E."/>
            <person name="Wang W."/>
            <person name="Zhu M."/>
            <person name="He S."/>
            <person name="Zhang G."/>
        </authorList>
    </citation>
    <scope>NUCLEOTIDE SEQUENCE</scope>
    <source>
        <strain evidence="8">Bchr_001</strain>
    </source>
</reference>
<feature type="domain" description="RING-type" evidence="7">
    <location>
        <begin position="110"/>
        <end position="160"/>
    </location>
</feature>
<dbReference type="CDD" id="cd16556">
    <property type="entry name" value="RING-HC_RNF183-like"/>
    <property type="match status" value="1"/>
</dbReference>
<dbReference type="PROSITE" id="PS00518">
    <property type="entry name" value="ZF_RING_1"/>
    <property type="match status" value="1"/>
</dbReference>
<dbReference type="InterPro" id="IPR013083">
    <property type="entry name" value="Znf_RING/FYVE/PHD"/>
</dbReference>
<keyword evidence="6" id="KW-0812">Transmembrane</keyword>
<feature type="compositionally biased region" description="Basic and acidic residues" evidence="5">
    <location>
        <begin position="1"/>
        <end position="23"/>
    </location>
</feature>
<sequence length="299" mass="33180">MKSAPRRDTRRAARLLRHPEERRERKREKKEKKEGSDPRGLESGEHALNTAGEQASRGPRGRGGRGDKEERGGQDGDKRTDIMSVSPEVWCTGSSSPQEDPERGSGQPECSICFNSYDNIFKTPKVLACHHTFCLECLSRMMAAAPAEQASGRIPCPFCRQLTSIPEKGPPALTTSQEVLCKLPAHLQHEEPVWMDGAKLCYKRAPDASSSDFCICIDIGISKTDLTPPHRPPPSRRLWGCCRAFSDRKRFVLFAVLLVLLICIIMWPLQCVFTTGNLRCFSQQVSGPTARPATSSMGL</sequence>
<keyword evidence="3" id="KW-0862">Zinc</keyword>
<dbReference type="SMART" id="SM00184">
    <property type="entry name" value="RING"/>
    <property type="match status" value="1"/>
</dbReference>
<keyword evidence="9" id="KW-1185">Reference proteome</keyword>
<keyword evidence="6" id="KW-0472">Membrane</keyword>
<evidence type="ECO:0000256" key="5">
    <source>
        <dbReference type="SAM" id="MobiDB-lite"/>
    </source>
</evidence>
<evidence type="ECO:0000313" key="9">
    <source>
        <dbReference type="Proteomes" id="UP001166052"/>
    </source>
</evidence>
<feature type="compositionally biased region" description="Basic and acidic residues" evidence="5">
    <location>
        <begin position="31"/>
        <end position="45"/>
    </location>
</feature>
<keyword evidence="6" id="KW-1133">Transmembrane helix</keyword>
<proteinExistence type="predicted"/>
<evidence type="ECO:0000256" key="6">
    <source>
        <dbReference type="SAM" id="Phobius"/>
    </source>
</evidence>
<dbReference type="EMBL" id="JAAWVN010027667">
    <property type="protein sequence ID" value="MBN3294666.1"/>
    <property type="molecule type" value="Genomic_DNA"/>
</dbReference>
<evidence type="ECO:0000256" key="4">
    <source>
        <dbReference type="PROSITE-ProRule" id="PRU00175"/>
    </source>
</evidence>
<feature type="region of interest" description="Disordered" evidence="5">
    <location>
        <begin position="1"/>
        <end position="107"/>
    </location>
</feature>
<dbReference type="Gene3D" id="3.30.40.10">
    <property type="entry name" value="Zinc/RING finger domain, C3HC4 (zinc finger)"/>
    <property type="match status" value="1"/>
</dbReference>
<name>A0ABS2ZA24_POLSE</name>